<dbReference type="OrthoDB" id="9812968at2"/>
<dbReference type="InterPro" id="IPR011335">
    <property type="entry name" value="Restrct_endonuc-II-like"/>
</dbReference>
<proteinExistence type="inferred from homology"/>
<dbReference type="PANTHER" id="PTHR34039">
    <property type="entry name" value="UPF0102 PROTEIN YRAN"/>
    <property type="match status" value="1"/>
</dbReference>
<dbReference type="AlphaFoldDB" id="A0A316GCV4"/>
<keyword evidence="2" id="KW-0378">Hydrolase</keyword>
<reference evidence="2 3" key="1">
    <citation type="submission" date="2018-05" db="EMBL/GenBank/DDBJ databases">
        <title>Genomic Encyclopedia of Type Strains, Phase IV (KMG-IV): sequencing the most valuable type-strain genomes for metagenomic binning, comparative biology and taxonomic classification.</title>
        <authorList>
            <person name="Goeker M."/>
        </authorList>
    </citation>
    <scope>NUCLEOTIDE SEQUENCE [LARGE SCALE GENOMIC DNA]</scope>
    <source>
        <strain evidence="2 3">DSM 103371</strain>
    </source>
</reference>
<dbReference type="InterPro" id="IPR011856">
    <property type="entry name" value="tRNA_endonuc-like_dom_sf"/>
</dbReference>
<protein>
    <submittedName>
        <fullName evidence="2">Putative endonuclease</fullName>
    </submittedName>
</protein>
<dbReference type="EMBL" id="QGGV01000001">
    <property type="protein sequence ID" value="PWK58522.1"/>
    <property type="molecule type" value="Genomic_DNA"/>
</dbReference>
<dbReference type="SUPFAM" id="SSF52980">
    <property type="entry name" value="Restriction endonuclease-like"/>
    <property type="match status" value="1"/>
</dbReference>
<dbReference type="GO" id="GO:0004519">
    <property type="term" value="F:endonuclease activity"/>
    <property type="evidence" value="ECO:0007669"/>
    <property type="project" value="UniProtKB-KW"/>
</dbReference>
<organism evidence="2 3">
    <name type="scientific">Silicimonas algicola</name>
    <dbReference type="NCBI Taxonomy" id="1826607"/>
    <lineage>
        <taxon>Bacteria</taxon>
        <taxon>Pseudomonadati</taxon>
        <taxon>Pseudomonadota</taxon>
        <taxon>Alphaproteobacteria</taxon>
        <taxon>Rhodobacterales</taxon>
        <taxon>Paracoccaceae</taxon>
    </lineage>
</organism>
<gene>
    <name evidence="2" type="ORF">C8D95_101336</name>
</gene>
<comment type="similarity">
    <text evidence="1">Belongs to the UPF0102 family.</text>
</comment>
<evidence type="ECO:0000313" key="3">
    <source>
        <dbReference type="Proteomes" id="UP000245390"/>
    </source>
</evidence>
<comment type="caution">
    <text evidence="2">The sequence shown here is derived from an EMBL/GenBank/DDBJ whole genome shotgun (WGS) entry which is preliminary data.</text>
</comment>
<name>A0A316GCV4_9RHOB</name>
<keyword evidence="2" id="KW-0540">Nuclease</keyword>
<dbReference type="InterPro" id="IPR003509">
    <property type="entry name" value="UPF0102_YraN-like"/>
</dbReference>
<dbReference type="GO" id="GO:0003676">
    <property type="term" value="F:nucleic acid binding"/>
    <property type="evidence" value="ECO:0007669"/>
    <property type="project" value="InterPro"/>
</dbReference>
<dbReference type="RefSeq" id="WP_109757407.1">
    <property type="nucleotide sequence ID" value="NZ_CP034588.1"/>
</dbReference>
<dbReference type="KEGG" id="salo:EF888_03130"/>
<keyword evidence="2" id="KW-0255">Endonuclease</keyword>
<sequence length="130" mass="13782">MSTEILPPALDARRQTGRASYEDGVAAEDGVARHYEGLGARVVARRWRGPGGEIDLVCVQGVDIVFVEVKKAETHDEAAMRLSGTQLARICASAEAWLADHDSGLACARVDLALVDGAGRIAVIENVSLV</sequence>
<evidence type="ECO:0000256" key="1">
    <source>
        <dbReference type="ARBA" id="ARBA00006738"/>
    </source>
</evidence>
<keyword evidence="3" id="KW-1185">Reference proteome</keyword>
<dbReference type="Proteomes" id="UP000245390">
    <property type="component" value="Unassembled WGS sequence"/>
</dbReference>
<accession>A0A316GCV4</accession>
<evidence type="ECO:0000313" key="2">
    <source>
        <dbReference type="EMBL" id="PWK58522.1"/>
    </source>
</evidence>
<dbReference type="Pfam" id="PF02021">
    <property type="entry name" value="UPF0102"/>
    <property type="match status" value="1"/>
</dbReference>
<dbReference type="PANTHER" id="PTHR34039:SF1">
    <property type="entry name" value="UPF0102 PROTEIN YRAN"/>
    <property type="match status" value="1"/>
</dbReference>
<dbReference type="Gene3D" id="3.40.1350.10">
    <property type="match status" value="1"/>
</dbReference>